<protein>
    <submittedName>
        <fullName evidence="2">Uncharacterized protein</fullName>
    </submittedName>
</protein>
<feature type="transmembrane region" description="Helical" evidence="1">
    <location>
        <begin position="6"/>
        <end position="31"/>
    </location>
</feature>
<dbReference type="Proteomes" id="UP000639396">
    <property type="component" value="Unassembled WGS sequence"/>
</dbReference>
<accession>A0A927CHT0</accession>
<dbReference type="AlphaFoldDB" id="A0A927CHT0"/>
<sequence>MENSMSIIAFGPIIMFLLINVIFFAIVAVIVKRAAKPDKIIAELKLVKMQLRELQETIVRDQAPRQAEEQETASQ</sequence>
<reference evidence="2" key="1">
    <citation type="submission" date="2020-09" db="EMBL/GenBank/DDBJ databases">
        <title>A novel bacterium of genus Paenibacillus, isolated from South China Sea.</title>
        <authorList>
            <person name="Huang H."/>
            <person name="Mo K."/>
            <person name="Hu Y."/>
        </authorList>
    </citation>
    <scope>NUCLEOTIDE SEQUENCE</scope>
    <source>
        <strain evidence="2">IB182363</strain>
    </source>
</reference>
<evidence type="ECO:0000256" key="1">
    <source>
        <dbReference type="SAM" id="Phobius"/>
    </source>
</evidence>
<keyword evidence="1" id="KW-1133">Transmembrane helix</keyword>
<keyword evidence="1" id="KW-0472">Membrane</keyword>
<comment type="caution">
    <text evidence="2">The sequence shown here is derived from an EMBL/GenBank/DDBJ whole genome shotgun (WGS) entry which is preliminary data.</text>
</comment>
<proteinExistence type="predicted"/>
<keyword evidence="3" id="KW-1185">Reference proteome</keyword>
<evidence type="ECO:0000313" key="2">
    <source>
        <dbReference type="EMBL" id="MBD2865990.1"/>
    </source>
</evidence>
<organism evidence="2 3">
    <name type="scientific">Paenibacillus oceani</name>
    <dbReference type="NCBI Taxonomy" id="2772510"/>
    <lineage>
        <taxon>Bacteria</taxon>
        <taxon>Bacillati</taxon>
        <taxon>Bacillota</taxon>
        <taxon>Bacilli</taxon>
        <taxon>Bacillales</taxon>
        <taxon>Paenibacillaceae</taxon>
        <taxon>Paenibacillus</taxon>
    </lineage>
</organism>
<gene>
    <name evidence="2" type="ORF">IDH45_28795</name>
</gene>
<dbReference type="EMBL" id="JACXJA010000050">
    <property type="protein sequence ID" value="MBD2865990.1"/>
    <property type="molecule type" value="Genomic_DNA"/>
</dbReference>
<dbReference type="RefSeq" id="WP_190931609.1">
    <property type="nucleotide sequence ID" value="NZ_JACXJA010000050.1"/>
</dbReference>
<evidence type="ECO:0000313" key="3">
    <source>
        <dbReference type="Proteomes" id="UP000639396"/>
    </source>
</evidence>
<name>A0A927CHT0_9BACL</name>
<keyword evidence="1" id="KW-0812">Transmembrane</keyword>